<keyword evidence="15" id="KW-0325">Glycoprotein</keyword>
<feature type="binding site" evidence="16">
    <location>
        <position position="768"/>
    </location>
    <ligand>
        <name>ATP</name>
        <dbReference type="ChEBI" id="CHEBI:30616"/>
    </ligand>
</feature>
<dbReference type="Gene3D" id="1.10.510.10">
    <property type="entry name" value="Transferase(Phosphotransferase) domain 1"/>
    <property type="match status" value="1"/>
</dbReference>
<dbReference type="Pfam" id="PF00069">
    <property type="entry name" value="Pkinase"/>
    <property type="match status" value="1"/>
</dbReference>
<dbReference type="InterPro" id="IPR032675">
    <property type="entry name" value="LRR_dom_sf"/>
</dbReference>
<evidence type="ECO:0000256" key="14">
    <source>
        <dbReference type="ARBA" id="ARBA00023170"/>
    </source>
</evidence>
<keyword evidence="14" id="KW-0675">Receptor</keyword>
<proteinExistence type="inferred from homology"/>
<reference evidence="19" key="1">
    <citation type="submission" date="2019-05" db="EMBL/GenBank/DDBJ databases">
        <title>The de novo reference genome and transcriptome assemblies of the wild tomato species Solanum chilense.</title>
        <authorList>
            <person name="Stam R."/>
            <person name="Nosenko T."/>
            <person name="Hoerger A.C."/>
            <person name="Stephan W."/>
            <person name="Seidel M.A."/>
            <person name="Kuhn J.M.M."/>
            <person name="Haberer G."/>
            <person name="Tellier A."/>
        </authorList>
    </citation>
    <scope>NUCLEOTIDE SEQUENCE</scope>
    <source>
        <tissue evidence="19">Mature leaves</tissue>
    </source>
</reference>
<comment type="caution">
    <text evidence="19">The sequence shown here is derived from an EMBL/GenBank/DDBJ whole genome shotgun (WGS) entry which is preliminary data.</text>
</comment>
<dbReference type="GO" id="GO:0050832">
    <property type="term" value="P:defense response to fungus"/>
    <property type="evidence" value="ECO:0007669"/>
    <property type="project" value="UniProtKB-ARBA"/>
</dbReference>
<evidence type="ECO:0000256" key="11">
    <source>
        <dbReference type="ARBA" id="ARBA00022840"/>
    </source>
</evidence>
<dbReference type="GO" id="GO:0005524">
    <property type="term" value="F:ATP binding"/>
    <property type="evidence" value="ECO:0007669"/>
    <property type="project" value="UniProtKB-UniRule"/>
</dbReference>
<dbReference type="FunFam" id="3.80.10.10:FF:000221">
    <property type="entry name" value="Leucine-rich repeat receptor-like protein kinase PXL1"/>
    <property type="match status" value="1"/>
</dbReference>
<evidence type="ECO:0000259" key="18">
    <source>
        <dbReference type="PROSITE" id="PS50011"/>
    </source>
</evidence>
<dbReference type="PANTHER" id="PTHR27000">
    <property type="entry name" value="LEUCINE-RICH REPEAT RECEPTOR-LIKE PROTEIN KINASE FAMILY PROTEIN-RELATED"/>
    <property type="match status" value="1"/>
</dbReference>
<dbReference type="SUPFAM" id="SSF56112">
    <property type="entry name" value="Protein kinase-like (PK-like)"/>
    <property type="match status" value="1"/>
</dbReference>
<evidence type="ECO:0000256" key="10">
    <source>
        <dbReference type="ARBA" id="ARBA00022777"/>
    </source>
</evidence>
<evidence type="ECO:0000256" key="12">
    <source>
        <dbReference type="ARBA" id="ARBA00022989"/>
    </source>
</evidence>
<evidence type="ECO:0000256" key="2">
    <source>
        <dbReference type="ARBA" id="ARBA00004479"/>
    </source>
</evidence>
<dbReference type="Gene3D" id="3.80.10.10">
    <property type="entry name" value="Ribonuclease Inhibitor"/>
    <property type="match status" value="3"/>
</dbReference>
<evidence type="ECO:0000256" key="9">
    <source>
        <dbReference type="ARBA" id="ARBA00022741"/>
    </source>
</evidence>
<dbReference type="Gene3D" id="3.30.200.20">
    <property type="entry name" value="Phosphorylase Kinase, domain 1"/>
    <property type="match status" value="1"/>
</dbReference>
<accession>A0A6N2C7M7</accession>
<dbReference type="InterPro" id="IPR001611">
    <property type="entry name" value="Leu-rich_rpt"/>
</dbReference>
<keyword evidence="8" id="KW-0677">Repeat</keyword>
<dbReference type="AlphaFoldDB" id="A0A6N2C7M7"/>
<dbReference type="PROSITE" id="PS00107">
    <property type="entry name" value="PROTEIN_KINASE_ATP"/>
    <property type="match status" value="1"/>
</dbReference>
<keyword evidence="9 16" id="KW-0547">Nucleotide-binding</keyword>
<keyword evidence="4" id="KW-0433">Leucine-rich repeat</keyword>
<dbReference type="InterPro" id="IPR013210">
    <property type="entry name" value="LRR_N_plant-typ"/>
</dbReference>
<name>A0A6N2C7M7_SOLCI</name>
<dbReference type="FunFam" id="3.80.10.10:FF:000077">
    <property type="entry name" value="LRR receptor-like serine/threonine-protein kinase ERL1"/>
    <property type="match status" value="1"/>
</dbReference>
<gene>
    <name evidence="19" type="ORF">EJD97_020603</name>
</gene>
<evidence type="ECO:0000256" key="7">
    <source>
        <dbReference type="ARBA" id="ARBA00022729"/>
    </source>
</evidence>
<keyword evidence="10" id="KW-0418">Kinase</keyword>
<keyword evidence="12 17" id="KW-1133">Transmembrane helix</keyword>
<protein>
    <recommendedName>
        <fullName evidence="18">Protein kinase domain-containing protein</fullName>
    </recommendedName>
</protein>
<evidence type="ECO:0000313" key="19">
    <source>
        <dbReference type="EMBL" id="TMX02659.1"/>
    </source>
</evidence>
<evidence type="ECO:0000256" key="16">
    <source>
        <dbReference type="PROSITE-ProRule" id="PRU10141"/>
    </source>
</evidence>
<dbReference type="FunFam" id="3.80.10.10:FF:000041">
    <property type="entry name" value="LRR receptor-like serine/threonine-protein kinase ERECTA"/>
    <property type="match status" value="1"/>
</dbReference>
<feature type="domain" description="Protein kinase" evidence="18">
    <location>
        <begin position="739"/>
        <end position="1021"/>
    </location>
</feature>
<dbReference type="FunFam" id="3.30.200.20:FF:000512">
    <property type="entry name" value="Receptor-like protein kinase HSL1"/>
    <property type="match status" value="1"/>
</dbReference>
<dbReference type="GO" id="GO:0004672">
    <property type="term" value="F:protein kinase activity"/>
    <property type="evidence" value="ECO:0007669"/>
    <property type="project" value="InterPro"/>
</dbReference>
<keyword evidence="13 17" id="KW-0472">Membrane</keyword>
<comment type="similarity">
    <text evidence="3">Belongs to the protein kinase superfamily. Ser/Thr protein kinase family.</text>
</comment>
<evidence type="ECO:0000256" key="3">
    <source>
        <dbReference type="ARBA" id="ARBA00008684"/>
    </source>
</evidence>
<dbReference type="EMBL" id="RXGB01000603">
    <property type="protein sequence ID" value="TMX02659.1"/>
    <property type="molecule type" value="Genomic_DNA"/>
</dbReference>
<dbReference type="Pfam" id="PF00560">
    <property type="entry name" value="LRR_1"/>
    <property type="match status" value="6"/>
</dbReference>
<feature type="transmembrane region" description="Helical" evidence="17">
    <location>
        <begin position="682"/>
        <end position="705"/>
    </location>
</feature>
<dbReference type="InterPro" id="IPR017441">
    <property type="entry name" value="Protein_kinase_ATP_BS"/>
</dbReference>
<dbReference type="GO" id="GO:0005886">
    <property type="term" value="C:plasma membrane"/>
    <property type="evidence" value="ECO:0007669"/>
    <property type="project" value="UniProtKB-SubCell"/>
</dbReference>
<dbReference type="FunFam" id="3.80.10.10:FF:000095">
    <property type="entry name" value="LRR receptor-like serine/threonine-protein kinase GSO1"/>
    <property type="match status" value="1"/>
</dbReference>
<dbReference type="PROSITE" id="PS00108">
    <property type="entry name" value="PROTEIN_KINASE_ST"/>
    <property type="match status" value="1"/>
</dbReference>
<evidence type="ECO:0000256" key="4">
    <source>
        <dbReference type="ARBA" id="ARBA00022614"/>
    </source>
</evidence>
<organism evidence="19">
    <name type="scientific">Solanum chilense</name>
    <name type="common">Tomato</name>
    <name type="synonym">Lycopersicon chilense</name>
    <dbReference type="NCBI Taxonomy" id="4083"/>
    <lineage>
        <taxon>Eukaryota</taxon>
        <taxon>Viridiplantae</taxon>
        <taxon>Streptophyta</taxon>
        <taxon>Embryophyta</taxon>
        <taxon>Tracheophyta</taxon>
        <taxon>Spermatophyta</taxon>
        <taxon>Magnoliopsida</taxon>
        <taxon>eudicotyledons</taxon>
        <taxon>Gunneridae</taxon>
        <taxon>Pentapetalae</taxon>
        <taxon>asterids</taxon>
        <taxon>lamiids</taxon>
        <taxon>Solanales</taxon>
        <taxon>Solanaceae</taxon>
        <taxon>Solanoideae</taxon>
        <taxon>Solaneae</taxon>
        <taxon>Solanum</taxon>
        <taxon>Solanum subgen. Lycopersicon</taxon>
    </lineage>
</organism>
<dbReference type="FunFam" id="1.10.510.10:FF:000714">
    <property type="entry name" value="Kinase family with leucine-rich repeat domain-containing protein"/>
    <property type="match status" value="1"/>
</dbReference>
<evidence type="ECO:0000256" key="6">
    <source>
        <dbReference type="ARBA" id="ARBA00022692"/>
    </source>
</evidence>
<sequence>MITFDLYTKKILSLYIHFYQFGIFFTPPMFDQTLQNQIVILTPPLFMEFSHFLTGIFAGKQSLYLILLLNFIPIFVTPATTERDTLLKIKRQWGNPLALDSWNSTSSPCSWPEIECDDGKVTGIILQEKDITVEIPTSICELENLTFLNLRLNYLPGEFPTFLYKCSNLQHLDLSQNYFVGSIPEDIHRLGKLKYLNLGGNNFTGDIPPSVGNLTELETLCMNLNLFNGSFPAEIGNLANLESLGLEFNGFSPMRIPPEFGKLKKIKYIWMRDTKLIGEIPESFGDFQNLELIDFAHNNLEGKIPSGLFLLKNLTIMYLFDNRLSGRIPETFESSKLMELDVSNNNLTGEIPESFGEFKHLEIMNLFANHLYGPIPESIANLPSLKVFKVFRNKLNGSLPSEMGLHSKLESFEVSLNSFTGNLPEHLCAGGTLFGAVAYANNLSGEIPKSLENCSTLRSIQLYKNQFSGEIPSGVWTLVDMTSLLLSDNSFSGELPSKIAFNFTRLEISNNKFTGEIPVGISSWRSLVVLLASNNSFSGRIPVELTSLSQITQLELDGNSLSGELPADIISWKSLSILDLSRNKLSGKIPAALGLIPDLVALDLSQNQLSGPIPPQLGVRRITSLNVSTNQLTGNIPDAFANLAFENSFLNNPSLCTTNSLPYLPSCNNAKVADSKRLSHRVLALILVLAFAVFLFSVVSTLFLVRDYRRKKHKRDVASWKLTSFQRLDFTEANILSSLTENNMIGSGGSGKVYRISVGRPNEYVAVKRIWSDRKVNYILEREFLAEVQILGSIRHSNIVKLLCCISSEDSKLLVYEYMVNHSLDRWLHGKKRVSLSNKVMDWPKRLEVAIGAAQGLCYMHHDCTPPIIHRDVKSSNILLDSDFTAKIADFGLAKILEKKGELNTMSAVAGSFGYIAPEYAYTTKVNEKIDIYSFGVVLLELVTGRQPNFGDEHTSLAEWAWKQHGEGNTAIDNMLDTDINETCYLEEMKTVFRLGLICTSYLPASRPSMKEILQILHRCKSFRYSGGKSPDTEYDVAPLLSGSNSEKYIASYKRINSNKVIDDSSDDGLIISSV</sequence>
<dbReference type="InterPro" id="IPR011009">
    <property type="entry name" value="Kinase-like_dom_sf"/>
</dbReference>
<evidence type="ECO:0000256" key="1">
    <source>
        <dbReference type="ARBA" id="ARBA00004162"/>
    </source>
</evidence>
<dbReference type="PANTHER" id="PTHR27000:SF529">
    <property type="entry name" value="RECEPTOR-LIKE PROTEIN KINASE 5"/>
    <property type="match status" value="1"/>
</dbReference>
<dbReference type="SMART" id="SM00220">
    <property type="entry name" value="S_TKc"/>
    <property type="match status" value="1"/>
</dbReference>
<dbReference type="InterPro" id="IPR000719">
    <property type="entry name" value="Prot_kinase_dom"/>
</dbReference>
<evidence type="ECO:0000256" key="13">
    <source>
        <dbReference type="ARBA" id="ARBA00023136"/>
    </source>
</evidence>
<dbReference type="Pfam" id="PF08263">
    <property type="entry name" value="LRRNT_2"/>
    <property type="match status" value="1"/>
</dbReference>
<dbReference type="PROSITE" id="PS50011">
    <property type="entry name" value="PROTEIN_KINASE_DOM"/>
    <property type="match status" value="1"/>
</dbReference>
<evidence type="ECO:0000256" key="17">
    <source>
        <dbReference type="SAM" id="Phobius"/>
    </source>
</evidence>
<evidence type="ECO:0000256" key="8">
    <source>
        <dbReference type="ARBA" id="ARBA00022737"/>
    </source>
</evidence>
<comment type="subcellular location">
    <subcellularLocation>
        <location evidence="1">Cell membrane</location>
        <topology evidence="1">Single-pass membrane protein</topology>
    </subcellularLocation>
    <subcellularLocation>
        <location evidence="2">Membrane</location>
        <topology evidence="2">Single-pass type I membrane protein</topology>
    </subcellularLocation>
</comment>
<keyword evidence="11 16" id="KW-0067">ATP-binding</keyword>
<dbReference type="InterPro" id="IPR008271">
    <property type="entry name" value="Ser/Thr_kinase_AS"/>
</dbReference>
<keyword evidence="7" id="KW-0732">Signal</keyword>
<keyword evidence="5" id="KW-0808">Transferase</keyword>
<dbReference type="SUPFAM" id="SSF52058">
    <property type="entry name" value="L domain-like"/>
    <property type="match status" value="2"/>
</dbReference>
<keyword evidence="6 17" id="KW-0812">Transmembrane</keyword>
<dbReference type="Pfam" id="PF13855">
    <property type="entry name" value="LRR_8"/>
    <property type="match status" value="1"/>
</dbReference>
<evidence type="ECO:0000256" key="15">
    <source>
        <dbReference type="ARBA" id="ARBA00023180"/>
    </source>
</evidence>
<evidence type="ECO:0000256" key="5">
    <source>
        <dbReference type="ARBA" id="ARBA00022679"/>
    </source>
</evidence>